<dbReference type="EMBL" id="LBYI01000015">
    <property type="protein sequence ID" value="KKR50059.1"/>
    <property type="molecule type" value="Genomic_DNA"/>
</dbReference>
<accession>A0A0G0RBF0</accession>
<protein>
    <submittedName>
        <fullName evidence="1">Uncharacterized protein</fullName>
    </submittedName>
</protein>
<evidence type="ECO:0000313" key="1">
    <source>
        <dbReference type="EMBL" id="KKR50059.1"/>
    </source>
</evidence>
<reference evidence="1 2" key="1">
    <citation type="journal article" date="2015" name="Nature">
        <title>rRNA introns, odd ribosomes, and small enigmatic genomes across a large radiation of phyla.</title>
        <authorList>
            <person name="Brown C.T."/>
            <person name="Hug L.A."/>
            <person name="Thomas B.C."/>
            <person name="Sharon I."/>
            <person name="Castelle C.J."/>
            <person name="Singh A."/>
            <person name="Wilkins M.J."/>
            <person name="Williams K.H."/>
            <person name="Banfield J.F."/>
        </authorList>
    </citation>
    <scope>NUCLEOTIDE SEQUENCE [LARGE SCALE GENOMIC DNA]</scope>
</reference>
<organism evidence="1 2">
    <name type="scientific">Candidatus Curtissbacteria bacterium GW2011_GWA1_40_16</name>
    <dbReference type="NCBI Taxonomy" id="1618405"/>
    <lineage>
        <taxon>Bacteria</taxon>
        <taxon>Candidatus Curtissiibacteriota</taxon>
    </lineage>
</organism>
<proteinExistence type="predicted"/>
<evidence type="ECO:0000313" key="2">
    <source>
        <dbReference type="Proteomes" id="UP000034531"/>
    </source>
</evidence>
<name>A0A0G0RBF0_9BACT</name>
<comment type="caution">
    <text evidence="1">The sequence shown here is derived from an EMBL/GenBank/DDBJ whole genome shotgun (WGS) entry which is preliminary data.</text>
</comment>
<dbReference type="Proteomes" id="UP000034531">
    <property type="component" value="Unassembled WGS sequence"/>
</dbReference>
<sequence length="73" mass="8695">MKRKYKKDVTIEYHYQDAPESEIALEEAFDSIFTGMIQGQKKLKAYFKSDEYRRIYQNLSEQKSLLAEFLPGH</sequence>
<gene>
    <name evidence="1" type="ORF">UT84_C0015G0007</name>
</gene>
<dbReference type="AlphaFoldDB" id="A0A0G0RBF0"/>